<dbReference type="AlphaFoldDB" id="A0A1A8TNQ7"/>
<dbReference type="Proteomes" id="UP000092627">
    <property type="component" value="Unassembled WGS sequence"/>
</dbReference>
<dbReference type="PANTHER" id="PTHR30269">
    <property type="entry name" value="TRANSMEMBRANE PROTEIN YFCA"/>
    <property type="match status" value="1"/>
</dbReference>
<dbReference type="OrthoDB" id="9801058at2"/>
<organism evidence="9 10">
    <name type="scientific">Marinomonas aquimarina</name>
    <dbReference type="NCBI Taxonomy" id="295068"/>
    <lineage>
        <taxon>Bacteria</taxon>
        <taxon>Pseudomonadati</taxon>
        <taxon>Pseudomonadota</taxon>
        <taxon>Gammaproteobacteria</taxon>
        <taxon>Oceanospirillales</taxon>
        <taxon>Oceanospirillaceae</taxon>
        <taxon>Marinomonas</taxon>
    </lineage>
</organism>
<comment type="similarity">
    <text evidence="2 8">Belongs to the 4-toluene sulfonate uptake permease (TSUP) (TC 2.A.102) family.</text>
</comment>
<feature type="transmembrane region" description="Helical" evidence="8">
    <location>
        <begin position="42"/>
        <end position="61"/>
    </location>
</feature>
<feature type="transmembrane region" description="Helical" evidence="8">
    <location>
        <begin position="6"/>
        <end position="30"/>
    </location>
</feature>
<dbReference type="RefSeq" id="WP_082861120.1">
    <property type="nucleotide sequence ID" value="NZ_FLOC01000019.1"/>
</dbReference>
<evidence type="ECO:0000256" key="1">
    <source>
        <dbReference type="ARBA" id="ARBA00004651"/>
    </source>
</evidence>
<dbReference type="EMBL" id="FLOC01000019">
    <property type="protein sequence ID" value="SBS34878.1"/>
    <property type="molecule type" value="Genomic_DNA"/>
</dbReference>
<comment type="subcellular location">
    <subcellularLocation>
        <location evidence="1 8">Cell membrane</location>
        <topology evidence="1 8">Multi-pass membrane protein</topology>
    </subcellularLocation>
</comment>
<dbReference type="STRING" id="295068.MAQ5080_03003"/>
<name>A0A1A8TNQ7_9GAMM</name>
<keyword evidence="10" id="KW-1185">Reference proteome</keyword>
<sequence>MTTALVVMFIAGLITGFSKFSIGGMGLIVLPIVMIAFPGPESLGVLLPLYILTDIMAVYSYRQHISWSVLARFLPLSFLGVGVGTYLLAGINAEQFVTLLGVIIIGMIALGLYLDMRPMNAFMRKPVTAYSMGFSSGLVSMVANASGPLFSLFLLEQKLTKDSYVSTRAWGFFLTNLVKLPMYLSLGLLTQESLTISAYALPGLLIGSVIGYHFLKRVKPSHFKWLIRLVSTVAAMKLMLFS</sequence>
<evidence type="ECO:0000256" key="5">
    <source>
        <dbReference type="ARBA" id="ARBA00022692"/>
    </source>
</evidence>
<dbReference type="InterPro" id="IPR052017">
    <property type="entry name" value="TSUP"/>
</dbReference>
<keyword evidence="4 8" id="KW-1003">Cell membrane</keyword>
<evidence type="ECO:0000256" key="2">
    <source>
        <dbReference type="ARBA" id="ARBA00009142"/>
    </source>
</evidence>
<dbReference type="Pfam" id="PF01925">
    <property type="entry name" value="TauE"/>
    <property type="match status" value="1"/>
</dbReference>
<evidence type="ECO:0000313" key="10">
    <source>
        <dbReference type="Proteomes" id="UP000092627"/>
    </source>
</evidence>
<reference evidence="9 10" key="1">
    <citation type="submission" date="2016-06" db="EMBL/GenBank/DDBJ databases">
        <authorList>
            <person name="Kjaerup R.B."/>
            <person name="Dalgaard T.S."/>
            <person name="Juul-Madsen H.R."/>
        </authorList>
    </citation>
    <scope>NUCLEOTIDE SEQUENCE [LARGE SCALE GENOMIC DNA]</scope>
    <source>
        <strain evidence="9 10">CECT 5080</strain>
    </source>
</reference>
<evidence type="ECO:0000313" key="9">
    <source>
        <dbReference type="EMBL" id="SBS34878.1"/>
    </source>
</evidence>
<feature type="transmembrane region" description="Helical" evidence="8">
    <location>
        <begin position="96"/>
        <end position="114"/>
    </location>
</feature>
<dbReference type="InterPro" id="IPR002781">
    <property type="entry name" value="TM_pro_TauE-like"/>
</dbReference>
<proteinExistence type="inferred from homology"/>
<evidence type="ECO:0000256" key="8">
    <source>
        <dbReference type="RuleBase" id="RU363041"/>
    </source>
</evidence>
<evidence type="ECO:0000256" key="7">
    <source>
        <dbReference type="ARBA" id="ARBA00023136"/>
    </source>
</evidence>
<gene>
    <name evidence="9" type="ORF">MAQ5080_03003</name>
</gene>
<accession>A0A1A8TNQ7</accession>
<feature type="transmembrane region" description="Helical" evidence="8">
    <location>
        <begin position="196"/>
        <end position="215"/>
    </location>
</feature>
<evidence type="ECO:0000256" key="3">
    <source>
        <dbReference type="ARBA" id="ARBA00022448"/>
    </source>
</evidence>
<feature type="transmembrane region" description="Helical" evidence="8">
    <location>
        <begin position="167"/>
        <end position="184"/>
    </location>
</feature>
<feature type="transmembrane region" description="Helical" evidence="8">
    <location>
        <begin position="67"/>
        <end position="89"/>
    </location>
</feature>
<dbReference type="GO" id="GO:0005886">
    <property type="term" value="C:plasma membrane"/>
    <property type="evidence" value="ECO:0007669"/>
    <property type="project" value="UniProtKB-SubCell"/>
</dbReference>
<keyword evidence="3" id="KW-0813">Transport</keyword>
<evidence type="ECO:0000256" key="6">
    <source>
        <dbReference type="ARBA" id="ARBA00022989"/>
    </source>
</evidence>
<dbReference type="PANTHER" id="PTHR30269:SF37">
    <property type="entry name" value="MEMBRANE TRANSPORTER PROTEIN"/>
    <property type="match status" value="1"/>
</dbReference>
<protein>
    <recommendedName>
        <fullName evidence="8">Probable membrane transporter protein</fullName>
    </recommendedName>
</protein>
<keyword evidence="7 8" id="KW-0472">Membrane</keyword>
<keyword evidence="6 8" id="KW-1133">Transmembrane helix</keyword>
<keyword evidence="5 8" id="KW-0812">Transmembrane</keyword>
<evidence type="ECO:0000256" key="4">
    <source>
        <dbReference type="ARBA" id="ARBA00022475"/>
    </source>
</evidence>
<feature type="transmembrane region" description="Helical" evidence="8">
    <location>
        <begin position="134"/>
        <end position="155"/>
    </location>
</feature>